<dbReference type="Gene3D" id="4.10.1060.10">
    <property type="entry name" value="Zinc finger, RanBP2-type"/>
    <property type="match status" value="1"/>
</dbReference>
<dbReference type="InterPro" id="IPR036443">
    <property type="entry name" value="Znf_RanBP2_sf"/>
</dbReference>
<dbReference type="GO" id="GO:0008270">
    <property type="term" value="F:zinc ion binding"/>
    <property type="evidence" value="ECO:0007669"/>
    <property type="project" value="UniProtKB-KW"/>
</dbReference>
<feature type="domain" description="C2" evidence="7">
    <location>
        <begin position="216"/>
        <end position="331"/>
    </location>
</feature>
<feature type="compositionally biased region" description="Polar residues" evidence="6">
    <location>
        <begin position="98"/>
        <end position="115"/>
    </location>
</feature>
<dbReference type="PANTHER" id="PTHR45911:SF3">
    <property type="entry name" value="DYSFERLIN-RELATED"/>
    <property type="match status" value="1"/>
</dbReference>
<reference evidence="9" key="1">
    <citation type="submission" date="2021-02" db="EMBL/GenBank/DDBJ databases">
        <authorList>
            <person name="Dougan E. K."/>
            <person name="Rhodes N."/>
            <person name="Thang M."/>
            <person name="Chan C."/>
        </authorList>
    </citation>
    <scope>NUCLEOTIDE SEQUENCE</scope>
</reference>
<evidence type="ECO:0000256" key="5">
    <source>
        <dbReference type="PROSITE-ProRule" id="PRU00322"/>
    </source>
</evidence>
<dbReference type="CDD" id="cd00030">
    <property type="entry name" value="C2"/>
    <property type="match status" value="3"/>
</dbReference>
<evidence type="ECO:0000256" key="6">
    <source>
        <dbReference type="SAM" id="MobiDB-lite"/>
    </source>
</evidence>
<feature type="compositionally biased region" description="Basic and acidic residues" evidence="6">
    <location>
        <begin position="161"/>
        <end position="173"/>
    </location>
</feature>
<feature type="compositionally biased region" description="Basic and acidic residues" evidence="6">
    <location>
        <begin position="776"/>
        <end position="785"/>
    </location>
</feature>
<gene>
    <name evidence="9" type="primary">Mctp2</name>
    <name evidence="9" type="ORF">SNAT2548_LOCUS29274</name>
</gene>
<dbReference type="InterPro" id="IPR000008">
    <property type="entry name" value="C2_dom"/>
</dbReference>
<dbReference type="GO" id="GO:0005509">
    <property type="term" value="F:calcium ion binding"/>
    <property type="evidence" value="ECO:0007669"/>
    <property type="project" value="TreeGrafter"/>
</dbReference>
<sequence length="937" mass="104968">MFRSDLGHGGMLDMPMDASPLHDGQWQCEQCTLVNEADALECAACGAERSANSGNMLPPGGSFGDIASGRDLAMGSPHGFLPPTATATDESPILPPHGTQNFGSRNLPPQGTLSPNAMADLMPTPPSQQGYLGGTPQNFGLGDLPMGDDRDMKKKKKKKKDLNQEEDLSRTREAQTASPLRQRDLLQLPQEKRRQRSQEDPDDSNIPTYGPAVMHPSGALAGSLEGSKLLLRILRAYNLRNTDLGILPEDASDPFAVARIGPKDFKTHVVENSLNPIWNSQQFEFTLQDEPDPKLQLEVFSSNHWHANDSLGRLDIPIRSLTPGETHTVEEMLDEGDIVREDRKRPRIQVEVQLLCADQLANPQSMRLQKQFQHNLALQESRKKKENMVPLPSFKGFGPEALARPDHQYKVAEVGEARRLNEYESLACRLGQYDYSGPPPYFPRQQMIDKRQWKDDPFFGWRRELNRTEHKSMGREGDQGEELEGGEAWKGDPFHAWRSRGPQEGNIEQLQEARAARNLMSLPSFSEVPARRFNDHREYSDHVARPQPQLAAGRATNDAPEQRWKDDAFYGWLPGRGPLEEEQHRLRRPLEQARLARLPSFAEGSPELAGVTGRGVGILTLWINAASNLAYSHGSGLYGTPSPCVKVSIQGDHRVRAHVRQEKLTPTIARNRNPQWNTPAMTLEVHSVADVLQLEVLDLANPRVDEHIHHYFLGRAQLPIQRVIAAVHRSKNPTRPLQLREGLEGSQAQAQIDFECLYEAYDTEASPASQTLSPARDPRDQRDRFQSQLSASPQSSPGKRQTSDMGSLGILSVRIIAAYNLVNADTGILGDVSDPYVTVRLESQSDKQRKRTHTINNDLNPKWNSSPFLFPIQHPEDQLVLEVYDEDMMGSDDFLGRMKIPLYRIVHGRANQPVRIRDQLQDIETGELELEVGFSPG</sequence>
<comment type="caution">
    <text evidence="9">The sequence shown here is derived from an EMBL/GenBank/DDBJ whole genome shotgun (WGS) entry which is preliminary data.</text>
</comment>
<dbReference type="OrthoDB" id="411085at2759"/>
<evidence type="ECO:0000259" key="7">
    <source>
        <dbReference type="PROSITE" id="PS50004"/>
    </source>
</evidence>
<dbReference type="PROSITE" id="PS01358">
    <property type="entry name" value="ZF_RANBP2_1"/>
    <property type="match status" value="1"/>
</dbReference>
<feature type="domain" description="RanBP2-type" evidence="8">
    <location>
        <begin position="22"/>
        <end position="51"/>
    </location>
</feature>
<dbReference type="SUPFAM" id="SSF90209">
    <property type="entry name" value="Ran binding protein zinc finger-like"/>
    <property type="match status" value="1"/>
</dbReference>
<evidence type="ECO:0000256" key="3">
    <source>
        <dbReference type="ARBA" id="ARBA00022833"/>
    </source>
</evidence>
<feature type="region of interest" description="Disordered" evidence="6">
    <location>
        <begin position="765"/>
        <end position="805"/>
    </location>
</feature>
<dbReference type="EMBL" id="CAJNDS010002549">
    <property type="protein sequence ID" value="CAE7522961.1"/>
    <property type="molecule type" value="Genomic_DNA"/>
</dbReference>
<feature type="domain" description="C2" evidence="7">
    <location>
        <begin position="791"/>
        <end position="916"/>
    </location>
</feature>
<dbReference type="Pfam" id="PF00641">
    <property type="entry name" value="Zn_ribbon_RanBP"/>
    <property type="match status" value="1"/>
</dbReference>
<keyword evidence="2 5" id="KW-0863">Zinc-finger</keyword>
<dbReference type="InterPro" id="IPR035892">
    <property type="entry name" value="C2_domain_sf"/>
</dbReference>
<feature type="domain" description="C2" evidence="7">
    <location>
        <begin position="600"/>
        <end position="733"/>
    </location>
</feature>
<keyword evidence="4" id="KW-0106">Calcium</keyword>
<evidence type="ECO:0000256" key="2">
    <source>
        <dbReference type="ARBA" id="ARBA00022771"/>
    </source>
</evidence>
<dbReference type="Proteomes" id="UP000604046">
    <property type="component" value="Unassembled WGS sequence"/>
</dbReference>
<name>A0A812T7D8_9DINO</name>
<dbReference type="PROSITE" id="PS50199">
    <property type="entry name" value="ZF_RANBP2_2"/>
    <property type="match status" value="1"/>
</dbReference>
<dbReference type="SUPFAM" id="SSF49562">
    <property type="entry name" value="C2 domain (Calcium/lipid-binding domain, CaLB)"/>
    <property type="match status" value="3"/>
</dbReference>
<accession>A0A812T7D8</accession>
<feature type="region of interest" description="Disordered" evidence="6">
    <location>
        <begin position="539"/>
        <end position="560"/>
    </location>
</feature>
<feature type="compositionally biased region" description="Basic and acidic residues" evidence="6">
    <location>
        <begin position="190"/>
        <end position="199"/>
    </location>
</feature>
<proteinExistence type="predicted"/>
<evidence type="ECO:0000313" key="9">
    <source>
        <dbReference type="EMBL" id="CAE7522961.1"/>
    </source>
</evidence>
<feature type="region of interest" description="Disordered" evidence="6">
    <location>
        <begin position="85"/>
        <end position="214"/>
    </location>
</feature>
<protein>
    <submittedName>
        <fullName evidence="9">Mctp2 protein</fullName>
    </submittedName>
</protein>
<evidence type="ECO:0000259" key="8">
    <source>
        <dbReference type="PROSITE" id="PS50199"/>
    </source>
</evidence>
<keyword evidence="10" id="KW-1185">Reference proteome</keyword>
<dbReference type="PROSITE" id="PS50004">
    <property type="entry name" value="C2"/>
    <property type="match status" value="3"/>
</dbReference>
<dbReference type="SMART" id="SM00547">
    <property type="entry name" value="ZnF_RBZ"/>
    <property type="match status" value="1"/>
</dbReference>
<evidence type="ECO:0000256" key="4">
    <source>
        <dbReference type="ARBA" id="ARBA00022837"/>
    </source>
</evidence>
<feature type="compositionally biased region" description="Polar residues" evidence="6">
    <location>
        <begin position="127"/>
        <end position="138"/>
    </location>
</feature>
<evidence type="ECO:0000313" key="10">
    <source>
        <dbReference type="Proteomes" id="UP000604046"/>
    </source>
</evidence>
<dbReference type="GO" id="GO:0016020">
    <property type="term" value="C:membrane"/>
    <property type="evidence" value="ECO:0007669"/>
    <property type="project" value="TreeGrafter"/>
</dbReference>
<feature type="region of interest" description="Disordered" evidence="6">
    <location>
        <begin position="470"/>
        <end position="499"/>
    </location>
</feature>
<organism evidence="9 10">
    <name type="scientific">Symbiodinium natans</name>
    <dbReference type="NCBI Taxonomy" id="878477"/>
    <lineage>
        <taxon>Eukaryota</taxon>
        <taxon>Sar</taxon>
        <taxon>Alveolata</taxon>
        <taxon>Dinophyceae</taxon>
        <taxon>Suessiales</taxon>
        <taxon>Symbiodiniaceae</taxon>
        <taxon>Symbiodinium</taxon>
    </lineage>
</organism>
<keyword evidence="1" id="KW-0479">Metal-binding</keyword>
<dbReference type="SMART" id="SM00239">
    <property type="entry name" value="C2"/>
    <property type="match status" value="3"/>
</dbReference>
<dbReference type="InterPro" id="IPR001876">
    <property type="entry name" value="Znf_RanBP2"/>
</dbReference>
<dbReference type="Gene3D" id="2.60.40.150">
    <property type="entry name" value="C2 domain"/>
    <property type="match status" value="3"/>
</dbReference>
<keyword evidence="3" id="KW-0862">Zinc</keyword>
<dbReference type="Pfam" id="PF00168">
    <property type="entry name" value="C2"/>
    <property type="match status" value="3"/>
</dbReference>
<feature type="compositionally biased region" description="Low complexity" evidence="6">
    <location>
        <begin position="786"/>
        <end position="797"/>
    </location>
</feature>
<dbReference type="AlphaFoldDB" id="A0A812T7D8"/>
<dbReference type="PANTHER" id="PTHR45911">
    <property type="entry name" value="C2 DOMAIN-CONTAINING PROTEIN"/>
    <property type="match status" value="1"/>
</dbReference>
<evidence type="ECO:0000256" key="1">
    <source>
        <dbReference type="ARBA" id="ARBA00022723"/>
    </source>
</evidence>